<dbReference type="Gene3D" id="2.40.37.10">
    <property type="entry name" value="Lyase, Ornithine Decarboxylase, Chain A, domain 1"/>
    <property type="match status" value="1"/>
</dbReference>
<keyword evidence="3 5" id="KW-0663">Pyridoxal phosphate</keyword>
<dbReference type="KEGG" id="lmb:C9I47_1512"/>
<comment type="function">
    <text evidence="5">Catalyzes the interconversion of L-alanine and D-alanine. May also act on other amino acids.</text>
</comment>
<dbReference type="CDD" id="cd00430">
    <property type="entry name" value="PLPDE_III_AR"/>
    <property type="match status" value="1"/>
</dbReference>
<evidence type="ECO:0000256" key="3">
    <source>
        <dbReference type="ARBA" id="ARBA00022898"/>
    </source>
</evidence>
<keyword evidence="10" id="KW-1185">Reference proteome</keyword>
<evidence type="ECO:0000313" key="9">
    <source>
        <dbReference type="EMBL" id="AWV07213.1"/>
    </source>
</evidence>
<feature type="binding site" evidence="5 7">
    <location>
        <position position="333"/>
    </location>
    <ligand>
        <name>substrate</name>
    </ligand>
</feature>
<protein>
    <recommendedName>
        <fullName evidence="5">Alanine racemase</fullName>
        <ecNumber evidence="5">5.1.1.1</ecNumber>
    </recommendedName>
</protein>
<dbReference type="FunFam" id="3.20.20.10:FF:000002">
    <property type="entry name" value="Alanine racemase"/>
    <property type="match status" value="1"/>
</dbReference>
<dbReference type="RefSeq" id="WP_111266302.1">
    <property type="nucleotide sequence ID" value="NZ_CP029843.1"/>
</dbReference>
<dbReference type="PROSITE" id="PS00395">
    <property type="entry name" value="ALANINE_RACEMASE"/>
    <property type="match status" value="1"/>
</dbReference>
<dbReference type="InterPro" id="IPR000821">
    <property type="entry name" value="Ala_racemase"/>
</dbReference>
<evidence type="ECO:0000313" key="10">
    <source>
        <dbReference type="Proteomes" id="UP000249447"/>
    </source>
</evidence>
<evidence type="ECO:0000256" key="6">
    <source>
        <dbReference type="PIRSR" id="PIRSR600821-50"/>
    </source>
</evidence>
<dbReference type="PANTHER" id="PTHR30511">
    <property type="entry name" value="ALANINE RACEMASE"/>
    <property type="match status" value="1"/>
</dbReference>
<feature type="modified residue" description="N6-(pyridoxal phosphate)lysine" evidence="5 6">
    <location>
        <position position="53"/>
    </location>
</feature>
<dbReference type="GO" id="GO:0030170">
    <property type="term" value="F:pyridoxal phosphate binding"/>
    <property type="evidence" value="ECO:0007669"/>
    <property type="project" value="UniProtKB-UniRule"/>
</dbReference>
<dbReference type="SUPFAM" id="SSF51419">
    <property type="entry name" value="PLP-binding barrel"/>
    <property type="match status" value="1"/>
</dbReference>
<dbReference type="PRINTS" id="PR00992">
    <property type="entry name" value="ALARACEMASE"/>
</dbReference>
<dbReference type="Pfam" id="PF01168">
    <property type="entry name" value="Ala_racemase_N"/>
    <property type="match status" value="1"/>
</dbReference>
<evidence type="ECO:0000256" key="7">
    <source>
        <dbReference type="PIRSR" id="PIRSR600821-52"/>
    </source>
</evidence>
<dbReference type="SUPFAM" id="SSF50621">
    <property type="entry name" value="Alanine racemase C-terminal domain-like"/>
    <property type="match status" value="1"/>
</dbReference>
<dbReference type="SMART" id="SM01005">
    <property type="entry name" value="Ala_racemase_C"/>
    <property type="match status" value="1"/>
</dbReference>
<dbReference type="UniPathway" id="UPA00042">
    <property type="reaction ID" value="UER00497"/>
</dbReference>
<comment type="catalytic activity">
    <reaction evidence="1 5">
        <text>L-alanine = D-alanine</text>
        <dbReference type="Rhea" id="RHEA:20249"/>
        <dbReference type="ChEBI" id="CHEBI:57416"/>
        <dbReference type="ChEBI" id="CHEBI:57972"/>
        <dbReference type="EC" id="5.1.1.1"/>
    </reaction>
</comment>
<keyword evidence="4 5" id="KW-0413">Isomerase</keyword>
<feature type="domain" description="Alanine racemase C-terminal" evidence="8">
    <location>
        <begin position="259"/>
        <end position="391"/>
    </location>
</feature>
<dbReference type="InterPro" id="IPR020622">
    <property type="entry name" value="Ala_racemase_pyridoxalP-BS"/>
</dbReference>
<accession>A0A2U9T3Z2</accession>
<organism evidence="9 10">
    <name type="scientific">Marilutibacter maris</name>
    <dbReference type="NCBI Taxonomy" id="1605891"/>
    <lineage>
        <taxon>Bacteria</taxon>
        <taxon>Pseudomonadati</taxon>
        <taxon>Pseudomonadota</taxon>
        <taxon>Gammaproteobacteria</taxon>
        <taxon>Lysobacterales</taxon>
        <taxon>Lysobacteraceae</taxon>
        <taxon>Marilutibacter</taxon>
    </lineage>
</organism>
<evidence type="ECO:0000256" key="1">
    <source>
        <dbReference type="ARBA" id="ARBA00000316"/>
    </source>
</evidence>
<evidence type="ECO:0000256" key="4">
    <source>
        <dbReference type="ARBA" id="ARBA00023235"/>
    </source>
</evidence>
<feature type="active site" description="Proton acceptor; specific for D-alanine" evidence="5">
    <location>
        <position position="53"/>
    </location>
</feature>
<reference evidence="9 10" key="1">
    <citation type="submission" date="2018-05" db="EMBL/GenBank/DDBJ databases">
        <title>The complete genome of Lysobacter maris HZ9B, a marine bacterium antagonistic against terrestrial plant pathogens.</title>
        <authorList>
            <person name="Zhang X.-Q."/>
        </authorList>
    </citation>
    <scope>NUCLEOTIDE SEQUENCE [LARGE SCALE GENOMIC DNA]</scope>
    <source>
        <strain evidence="9 10">HZ9B</strain>
    </source>
</reference>
<dbReference type="EMBL" id="CP029843">
    <property type="protein sequence ID" value="AWV07213.1"/>
    <property type="molecule type" value="Genomic_DNA"/>
</dbReference>
<proteinExistence type="inferred from homology"/>
<dbReference type="Proteomes" id="UP000249447">
    <property type="component" value="Chromosome"/>
</dbReference>
<evidence type="ECO:0000256" key="2">
    <source>
        <dbReference type="ARBA" id="ARBA00001933"/>
    </source>
</evidence>
<feature type="active site" description="Proton acceptor; specific for L-alanine" evidence="5">
    <location>
        <position position="280"/>
    </location>
</feature>
<dbReference type="InterPro" id="IPR011079">
    <property type="entry name" value="Ala_racemase_C"/>
</dbReference>
<sequence length="399" mass="42755">MQAPESSANPSDVPVPGTVGTRPTRVMVDLANLSHNLAGIRAHVGVPVMAIVKANAYGHGLVPVARHLQARGVDQLGVAFVEEGVQLRRAGVTVPILVLGGICARQAGQFIAHDLEITVSSLDKLRQVEATAEAMGRKAVIHLKIDTGMERIGVHSYSSRAFIEAAAASRWCELKAVYSHLACADDPRSPMTALQLERFLEACAHFERIGAPMPLRHLANSGGVLHFPQTWLDMVRPGIALYGVLPDPASRRSIDLRPVMSLVSQVVYFKVVRAGNPVSYGATWAPAGDTRVVTVPIGYGDGYPRALSSSADGRGGQVLIRGRRHPIVGRVCMDQFMVDIGADSAWNEDEVVLIGAQGDAFIGAEELARMAGTIPYEIMVGLNGRIPRHYVGGPEPQPR</sequence>
<evidence type="ECO:0000259" key="8">
    <source>
        <dbReference type="SMART" id="SM01005"/>
    </source>
</evidence>
<dbReference type="Gene3D" id="3.20.20.10">
    <property type="entry name" value="Alanine racemase"/>
    <property type="match status" value="1"/>
</dbReference>
<dbReference type="InterPro" id="IPR009006">
    <property type="entry name" value="Ala_racemase/Decarboxylase_C"/>
</dbReference>
<dbReference type="NCBIfam" id="TIGR00492">
    <property type="entry name" value="alr"/>
    <property type="match status" value="1"/>
</dbReference>
<dbReference type="AlphaFoldDB" id="A0A2U9T3Z2"/>
<comment type="cofactor">
    <cofactor evidence="2 5 6">
        <name>pyridoxal 5'-phosphate</name>
        <dbReference type="ChEBI" id="CHEBI:597326"/>
    </cofactor>
</comment>
<feature type="binding site" evidence="5 7">
    <location>
        <position position="151"/>
    </location>
    <ligand>
        <name>substrate</name>
    </ligand>
</feature>
<dbReference type="OrthoDB" id="9813814at2"/>
<gene>
    <name evidence="9" type="ORF">C9I47_1512</name>
</gene>
<dbReference type="HAMAP" id="MF_01201">
    <property type="entry name" value="Ala_racemase"/>
    <property type="match status" value="1"/>
</dbReference>
<dbReference type="EC" id="5.1.1.1" evidence="5"/>
<dbReference type="GO" id="GO:0008784">
    <property type="term" value="F:alanine racemase activity"/>
    <property type="evidence" value="ECO:0007669"/>
    <property type="project" value="UniProtKB-UniRule"/>
</dbReference>
<comment type="pathway">
    <text evidence="5">Amino-acid biosynthesis; D-alanine biosynthesis; D-alanine from L-alanine: step 1/1.</text>
</comment>
<evidence type="ECO:0000256" key="5">
    <source>
        <dbReference type="HAMAP-Rule" id="MF_01201"/>
    </source>
</evidence>
<dbReference type="InterPro" id="IPR001608">
    <property type="entry name" value="Ala_racemase_N"/>
</dbReference>
<dbReference type="PANTHER" id="PTHR30511:SF0">
    <property type="entry name" value="ALANINE RACEMASE, CATABOLIC-RELATED"/>
    <property type="match status" value="1"/>
</dbReference>
<comment type="similarity">
    <text evidence="5">Belongs to the alanine racemase family.</text>
</comment>
<dbReference type="GO" id="GO:0005829">
    <property type="term" value="C:cytosol"/>
    <property type="evidence" value="ECO:0007669"/>
    <property type="project" value="TreeGrafter"/>
</dbReference>
<dbReference type="Pfam" id="PF00842">
    <property type="entry name" value="Ala_racemase_C"/>
    <property type="match status" value="1"/>
</dbReference>
<name>A0A2U9T3Z2_9GAMM</name>
<dbReference type="GO" id="GO:0030632">
    <property type="term" value="P:D-alanine biosynthetic process"/>
    <property type="evidence" value="ECO:0007669"/>
    <property type="project" value="UniProtKB-UniRule"/>
</dbReference>
<dbReference type="InterPro" id="IPR029066">
    <property type="entry name" value="PLP-binding_barrel"/>
</dbReference>